<dbReference type="FunCoup" id="A0A401GFL2">
    <property type="interactions" value="20"/>
</dbReference>
<dbReference type="Pfam" id="PF06011">
    <property type="entry name" value="TRP"/>
    <property type="match status" value="1"/>
</dbReference>
<dbReference type="InterPro" id="IPR010308">
    <property type="entry name" value="TRP_C"/>
</dbReference>
<feature type="transmembrane region" description="Helical" evidence="8">
    <location>
        <begin position="559"/>
        <end position="578"/>
    </location>
</feature>
<evidence type="ECO:0000256" key="5">
    <source>
        <dbReference type="ARBA" id="ARBA00022989"/>
    </source>
</evidence>
<feature type="transmembrane region" description="Helical" evidence="8">
    <location>
        <begin position="412"/>
        <end position="439"/>
    </location>
</feature>
<name>A0A401GFL2_9APHY</name>
<comment type="caution">
    <text evidence="10">The sequence shown here is derived from an EMBL/GenBank/DDBJ whole genome shotgun (WGS) entry which is preliminary data.</text>
</comment>
<reference evidence="10 11" key="1">
    <citation type="journal article" date="2018" name="Sci. Rep.">
        <title>Genome sequence of the cauliflower mushroom Sparassis crispa (Hanabiratake) and its association with beneficial usage.</title>
        <authorList>
            <person name="Kiyama R."/>
            <person name="Furutani Y."/>
            <person name="Kawaguchi K."/>
            <person name="Nakanishi T."/>
        </authorList>
    </citation>
    <scope>NUCLEOTIDE SEQUENCE [LARGE SCALE GENOMIC DNA]</scope>
</reference>
<feature type="transmembrane region" description="Helical" evidence="8">
    <location>
        <begin position="445"/>
        <end position="470"/>
    </location>
</feature>
<keyword evidence="5 8" id="KW-1133">Transmembrane helix</keyword>
<proteinExistence type="inferred from homology"/>
<dbReference type="OrthoDB" id="2115177at2759"/>
<dbReference type="SMART" id="SM01320">
    <property type="entry name" value="TRP_N"/>
    <property type="match status" value="1"/>
</dbReference>
<feature type="compositionally biased region" description="Basic and acidic residues" evidence="7">
    <location>
        <begin position="771"/>
        <end position="782"/>
    </location>
</feature>
<dbReference type="EMBL" id="BFAD01000003">
    <property type="protein sequence ID" value="GBE80977.1"/>
    <property type="molecule type" value="Genomic_DNA"/>
</dbReference>
<feature type="region of interest" description="Disordered" evidence="7">
    <location>
        <begin position="636"/>
        <end position="782"/>
    </location>
</feature>
<dbReference type="PANTHER" id="PTHR31145">
    <property type="entry name" value="INTEGRAL MEMBRANE PROTEIN (AFU_ORTHOLOGUE AFUA_7G01610)"/>
    <property type="match status" value="1"/>
</dbReference>
<evidence type="ECO:0000313" key="11">
    <source>
        <dbReference type="Proteomes" id="UP000287166"/>
    </source>
</evidence>
<dbReference type="Proteomes" id="UP000287166">
    <property type="component" value="Unassembled WGS sequence"/>
</dbReference>
<evidence type="ECO:0000256" key="6">
    <source>
        <dbReference type="ARBA" id="ARBA00023136"/>
    </source>
</evidence>
<dbReference type="InterPro" id="IPR040241">
    <property type="entry name" value="TRP_Flc/Pkd2-like"/>
</dbReference>
<gene>
    <name evidence="10" type="ORF">SCP_0307000</name>
</gene>
<dbReference type="GeneID" id="38777894"/>
<dbReference type="InterPro" id="IPR032800">
    <property type="entry name" value="TRP_N"/>
</dbReference>
<evidence type="ECO:0000313" key="10">
    <source>
        <dbReference type="EMBL" id="GBE80977.1"/>
    </source>
</evidence>
<feature type="compositionally biased region" description="Basic and acidic residues" evidence="7">
    <location>
        <begin position="644"/>
        <end position="674"/>
    </location>
</feature>
<evidence type="ECO:0000259" key="9">
    <source>
        <dbReference type="SMART" id="SM01320"/>
    </source>
</evidence>
<keyword evidence="3 8" id="KW-0812">Transmembrane</keyword>
<feature type="transmembrane region" description="Helical" evidence="8">
    <location>
        <begin position="363"/>
        <end position="392"/>
    </location>
</feature>
<comment type="subcellular location">
    <subcellularLocation>
        <location evidence="1">Membrane</location>
        <topology evidence="1">Multi-pass membrane protein</topology>
    </subcellularLocation>
</comment>
<organism evidence="10 11">
    <name type="scientific">Sparassis crispa</name>
    <dbReference type="NCBI Taxonomy" id="139825"/>
    <lineage>
        <taxon>Eukaryota</taxon>
        <taxon>Fungi</taxon>
        <taxon>Dikarya</taxon>
        <taxon>Basidiomycota</taxon>
        <taxon>Agaricomycotina</taxon>
        <taxon>Agaricomycetes</taxon>
        <taxon>Polyporales</taxon>
        <taxon>Sparassidaceae</taxon>
        <taxon>Sparassis</taxon>
    </lineage>
</organism>
<keyword evidence="11" id="KW-1185">Reference proteome</keyword>
<dbReference type="InParanoid" id="A0A401GFL2"/>
<keyword evidence="6 8" id="KW-0472">Membrane</keyword>
<comment type="similarity">
    <text evidence="2">Belongs to the transient receptor potential (TRP) ion channel family.</text>
</comment>
<evidence type="ECO:0000256" key="2">
    <source>
        <dbReference type="ARBA" id="ARBA00010642"/>
    </source>
</evidence>
<feature type="transmembrane region" description="Helical" evidence="8">
    <location>
        <begin position="528"/>
        <end position="547"/>
    </location>
</feature>
<dbReference type="GO" id="GO:0009272">
    <property type="term" value="P:fungal-type cell wall biogenesis"/>
    <property type="evidence" value="ECO:0007669"/>
    <property type="project" value="TreeGrafter"/>
</dbReference>
<dbReference type="AlphaFoldDB" id="A0A401GFL2"/>
<evidence type="ECO:0000256" key="7">
    <source>
        <dbReference type="SAM" id="MobiDB-lite"/>
    </source>
</evidence>
<feature type="transmembrane region" description="Helical" evidence="8">
    <location>
        <begin position="590"/>
        <end position="612"/>
    </location>
</feature>
<evidence type="ECO:0000256" key="3">
    <source>
        <dbReference type="ARBA" id="ARBA00022692"/>
    </source>
</evidence>
<sequence>MFFFVARLRLATAFAVFLFSSFSRARLNELFASSVSYCAPPEEILIEQLDVSYFQANNSISFNVTAASVLPNISVSANLYLNVYGMQPLNITIDLCGLFGGALCPLPPYNFSGTDSLELPSSVNIAKEIPGIAYVIPDLEAFAQLTLVEVGTNQVKACVQCTLANGWSARQYAVEWTTGAIALLALASAVWQSVMQPIALAPARLLDILYLFQSIAASALLGLNYPSVYTAYSLNFSWALGLFAQSPTSGMQNAINNMRRLTGGNGADASSNGAVPLVNRKLSPYNAPVTQAYLASQSLLAKVASLQQVDLANAAKRAGFAKMDADAILKGRDVAVVTPQSSDVLQAGIPIYANSIGIATTNAFMTIFFVALILTAILLVALGAGYVTWLALRRTFWGKDKLDSWPGLKSGYLWFAQAWGLRTALVTFFPIAMFTFYQWTLHDSWLSVLLSVISVLIVLASILIPCFFVLRHYLPTSFPGSSSNMTTAISLSPLTAPFVSRRIFYIIPILLAIFVKALVVGFASSHGLFQAIFLLVVDVFLLASLIIAKPFRSRRADILMGFLAVVRVVCGGLLIAFAESIHLAAIPRVVIGIVTAVIFSVTVVIMFFNILVNMGIWRLIRFLLPFGRRSRRKAGDTELASSASEHDSDASAERDSEKVKEKDSGKSSERDLEKSGNPTPPSSRPLTPMSANSEQPSFYSTGTGTTLGEPLPRRWSFQYSRPPSDSQSPLSLSFMNSRHSVTSSPSSPSSGLPARYSRHISSSAPSPIEEYPMHEDEHLDRPINEVLTVASLSGS</sequence>
<feature type="compositionally biased region" description="Polar residues" evidence="7">
    <location>
        <begin position="689"/>
        <end position="700"/>
    </location>
</feature>
<dbReference type="RefSeq" id="XP_027611890.1">
    <property type="nucleotide sequence ID" value="XM_027756089.1"/>
</dbReference>
<dbReference type="GO" id="GO:0055085">
    <property type="term" value="P:transmembrane transport"/>
    <property type="evidence" value="ECO:0007669"/>
    <property type="project" value="TreeGrafter"/>
</dbReference>
<dbReference type="PANTHER" id="PTHR31145:SF2">
    <property type="entry name" value="FLAVIN CARRIER PROTEIN 2"/>
    <property type="match status" value="1"/>
</dbReference>
<dbReference type="Pfam" id="PF14558">
    <property type="entry name" value="TRP_N"/>
    <property type="match status" value="1"/>
</dbReference>
<accession>A0A401GFL2</accession>
<protein>
    <submittedName>
        <fullName evidence="10">TRP-domain-containing protein</fullName>
    </submittedName>
</protein>
<feature type="domain" description="ML-like" evidence="9">
    <location>
        <begin position="28"/>
        <end position="170"/>
    </location>
</feature>
<evidence type="ECO:0000256" key="4">
    <source>
        <dbReference type="ARBA" id="ARBA00022729"/>
    </source>
</evidence>
<keyword evidence="4" id="KW-0732">Signal</keyword>
<feature type="compositionally biased region" description="Low complexity" evidence="7">
    <location>
        <begin position="720"/>
        <end position="733"/>
    </location>
</feature>
<evidence type="ECO:0000256" key="1">
    <source>
        <dbReference type="ARBA" id="ARBA00004141"/>
    </source>
</evidence>
<feature type="transmembrane region" description="Helical" evidence="8">
    <location>
        <begin position="503"/>
        <end position="522"/>
    </location>
</feature>
<dbReference type="STRING" id="139825.A0A401GFL2"/>
<evidence type="ECO:0000256" key="8">
    <source>
        <dbReference type="SAM" id="Phobius"/>
    </source>
</evidence>
<dbReference type="GO" id="GO:0016020">
    <property type="term" value="C:membrane"/>
    <property type="evidence" value="ECO:0007669"/>
    <property type="project" value="UniProtKB-SubCell"/>
</dbReference>